<dbReference type="Proteomes" id="UP001210231">
    <property type="component" value="Unassembled WGS sequence"/>
</dbReference>
<comment type="caution">
    <text evidence="5">The sequence shown here is derived from an EMBL/GenBank/DDBJ whole genome shotgun (WGS) entry which is preliminary data.</text>
</comment>
<keyword evidence="2" id="KW-0238">DNA-binding</keyword>
<name>A0ABT4UKA5_9BACT</name>
<accession>A0ABT4UKA5</accession>
<keyword evidence="3" id="KW-0804">Transcription</keyword>
<organism evidence="5 6">
    <name type="scientific">Polluticaenibacter yanchengensis</name>
    <dbReference type="NCBI Taxonomy" id="3014562"/>
    <lineage>
        <taxon>Bacteria</taxon>
        <taxon>Pseudomonadati</taxon>
        <taxon>Bacteroidota</taxon>
        <taxon>Chitinophagia</taxon>
        <taxon>Chitinophagales</taxon>
        <taxon>Chitinophagaceae</taxon>
        <taxon>Polluticaenibacter</taxon>
    </lineage>
</organism>
<dbReference type="EMBL" id="JAQGEF010000011">
    <property type="protein sequence ID" value="MDA3615218.1"/>
    <property type="molecule type" value="Genomic_DNA"/>
</dbReference>
<evidence type="ECO:0000313" key="5">
    <source>
        <dbReference type="EMBL" id="MDA3615218.1"/>
    </source>
</evidence>
<dbReference type="SUPFAM" id="SSF46689">
    <property type="entry name" value="Homeodomain-like"/>
    <property type="match status" value="1"/>
</dbReference>
<dbReference type="InterPro" id="IPR018060">
    <property type="entry name" value="HTH_AraC"/>
</dbReference>
<protein>
    <submittedName>
        <fullName evidence="5">Helix-turn-helix domain-containing protein</fullName>
    </submittedName>
</protein>
<evidence type="ECO:0000256" key="1">
    <source>
        <dbReference type="ARBA" id="ARBA00023015"/>
    </source>
</evidence>
<dbReference type="PANTHER" id="PTHR43280:SF32">
    <property type="entry name" value="TRANSCRIPTIONAL REGULATORY PROTEIN"/>
    <property type="match status" value="1"/>
</dbReference>
<evidence type="ECO:0000259" key="4">
    <source>
        <dbReference type="PROSITE" id="PS01124"/>
    </source>
</evidence>
<dbReference type="PROSITE" id="PS01124">
    <property type="entry name" value="HTH_ARAC_FAMILY_2"/>
    <property type="match status" value="1"/>
</dbReference>
<dbReference type="InterPro" id="IPR009057">
    <property type="entry name" value="Homeodomain-like_sf"/>
</dbReference>
<proteinExistence type="predicted"/>
<evidence type="ECO:0000256" key="3">
    <source>
        <dbReference type="ARBA" id="ARBA00023163"/>
    </source>
</evidence>
<feature type="domain" description="HTH araC/xylS-type" evidence="4">
    <location>
        <begin position="184"/>
        <end position="282"/>
    </location>
</feature>
<dbReference type="SUPFAM" id="SSF51215">
    <property type="entry name" value="Regulatory protein AraC"/>
    <property type="match status" value="1"/>
</dbReference>
<sequence>MKKQFKSIPLRALSPDFDKGIAVGKLLTDLSLKEEDALHSHRHDYHFFVLQVSGHSHFEIDFHQYKTDNAAVIYIAPDQVHKALKAGQVECYFIAIHSVHIKEEYIGHLQEIAPTFPIALNNTDLQMIQQAIMLCSKLFEDKHRRLYDSMLKDSCNTFIALTLSLYLAHQPPSAPNSQYADKTKKFKQLLEQNYRTLKRPAEYADKMNISVPYLNECISAVTGHSVTFHIQGRIILEAKRLLYHTRKSVKEIAELLGYEDYAYFCRIFNKATGMPALAFRRKNCD</sequence>
<keyword evidence="1" id="KW-0805">Transcription regulation</keyword>
<dbReference type="InterPro" id="IPR037923">
    <property type="entry name" value="HTH-like"/>
</dbReference>
<evidence type="ECO:0000313" key="6">
    <source>
        <dbReference type="Proteomes" id="UP001210231"/>
    </source>
</evidence>
<reference evidence="5 6" key="1">
    <citation type="submission" date="2022-12" db="EMBL/GenBank/DDBJ databases">
        <title>Chitinophagaceae gen. sp. nov., a new member of the family Chitinophagaceae, isolated from soil in a chemical factory.</title>
        <authorList>
            <person name="Ke Z."/>
        </authorList>
    </citation>
    <scope>NUCLEOTIDE SEQUENCE [LARGE SCALE GENOMIC DNA]</scope>
    <source>
        <strain evidence="5 6">LY-5</strain>
    </source>
</reference>
<dbReference type="Gene3D" id="1.10.10.60">
    <property type="entry name" value="Homeodomain-like"/>
    <property type="match status" value="1"/>
</dbReference>
<dbReference type="SMART" id="SM00342">
    <property type="entry name" value="HTH_ARAC"/>
    <property type="match status" value="1"/>
</dbReference>
<gene>
    <name evidence="5" type="ORF">O3P16_10400</name>
</gene>
<keyword evidence="6" id="KW-1185">Reference proteome</keyword>
<dbReference type="Pfam" id="PF12833">
    <property type="entry name" value="HTH_18"/>
    <property type="match status" value="1"/>
</dbReference>
<dbReference type="PANTHER" id="PTHR43280">
    <property type="entry name" value="ARAC-FAMILY TRANSCRIPTIONAL REGULATOR"/>
    <property type="match status" value="1"/>
</dbReference>
<evidence type="ECO:0000256" key="2">
    <source>
        <dbReference type="ARBA" id="ARBA00023125"/>
    </source>
</evidence>
<dbReference type="RefSeq" id="WP_407031543.1">
    <property type="nucleotide sequence ID" value="NZ_JAQGEF010000011.1"/>
</dbReference>